<accession>A0A381Q439</accession>
<dbReference type="InterPro" id="IPR002528">
    <property type="entry name" value="MATE_fam"/>
</dbReference>
<dbReference type="PANTHER" id="PTHR43549">
    <property type="entry name" value="MULTIDRUG RESISTANCE PROTEIN YPNP-RELATED"/>
    <property type="match status" value="1"/>
</dbReference>
<organism evidence="8">
    <name type="scientific">marine metagenome</name>
    <dbReference type="NCBI Taxonomy" id="408172"/>
    <lineage>
        <taxon>unclassified sequences</taxon>
        <taxon>metagenomes</taxon>
        <taxon>ecological metagenomes</taxon>
    </lineage>
</organism>
<protein>
    <recommendedName>
        <fullName evidence="9">Polysaccharide biosynthesis protein C-terminal domain-containing protein</fullName>
    </recommendedName>
</protein>
<feature type="transmembrane region" description="Helical" evidence="7">
    <location>
        <begin position="97"/>
        <end position="117"/>
    </location>
</feature>
<dbReference type="AlphaFoldDB" id="A0A381Q439"/>
<dbReference type="Pfam" id="PF01554">
    <property type="entry name" value="MatE"/>
    <property type="match status" value="2"/>
</dbReference>
<feature type="transmembrane region" description="Helical" evidence="7">
    <location>
        <begin position="287"/>
        <end position="309"/>
    </location>
</feature>
<feature type="transmembrane region" description="Helical" evidence="7">
    <location>
        <begin position="60"/>
        <end position="85"/>
    </location>
</feature>
<evidence type="ECO:0000256" key="2">
    <source>
        <dbReference type="ARBA" id="ARBA00022448"/>
    </source>
</evidence>
<sequence>VTKDKDSRLDQFIANPRRALWTLAMPMMLGMMVQTIYTIVDMIFVGRVSGDALTALAFNLPLLFFGLGLVFGLGSGVTAVIAQYIGAKDKRNADNCAEHAVILGLLLGLFLTVIGLLKGKTILILLGTPTSILPLAWDYFSVIAGAYIFLVLSIFFRSILSGEGDMKTPMIIQGGGTILNIVLDPIFIFALDMGVKGAAVATVVSQVVVAIIFAYLMLVKQHSYINFALKDFSFSRTILSKIVKIGLPASFSMIIMSLGGGAFNRILVMFSSEAVAGYQIGIRIDHVFLMPAISVSSSLVTLVGMFYGAQRTDLIRSITGHAIKSCVLLAVVIGATFFIFAPKMVTVFSDEVAIRAVSSQYLRYFVFGYPFVAISMISGRALQGLGKGIPMLVLTVMRVLLVSVALASYFVFVMGKTIEWVWIAQVISVIVSSSMATVWLLVTFRKLERGELIEPEPAASMSLAGKVQSA</sequence>
<keyword evidence="2" id="KW-0813">Transport</keyword>
<keyword evidence="3" id="KW-1003">Cell membrane</keyword>
<dbReference type="PIRSF" id="PIRSF006603">
    <property type="entry name" value="DinF"/>
    <property type="match status" value="1"/>
</dbReference>
<evidence type="ECO:0000313" key="8">
    <source>
        <dbReference type="EMBL" id="SUZ73678.1"/>
    </source>
</evidence>
<feature type="non-terminal residue" evidence="8">
    <location>
        <position position="1"/>
    </location>
</feature>
<reference evidence="8" key="1">
    <citation type="submission" date="2018-05" db="EMBL/GenBank/DDBJ databases">
        <authorList>
            <person name="Lanie J.A."/>
            <person name="Ng W.-L."/>
            <person name="Kazmierczak K.M."/>
            <person name="Andrzejewski T.M."/>
            <person name="Davidsen T.M."/>
            <person name="Wayne K.J."/>
            <person name="Tettelin H."/>
            <person name="Glass J.I."/>
            <person name="Rusch D."/>
            <person name="Podicherti R."/>
            <person name="Tsui H.-C.T."/>
            <person name="Winkler M.E."/>
        </authorList>
    </citation>
    <scope>NUCLEOTIDE SEQUENCE</scope>
</reference>
<keyword evidence="4 7" id="KW-0812">Transmembrane</keyword>
<evidence type="ECO:0000256" key="5">
    <source>
        <dbReference type="ARBA" id="ARBA00022989"/>
    </source>
</evidence>
<dbReference type="InterPro" id="IPR052031">
    <property type="entry name" value="Membrane_Transporter-Flippase"/>
</dbReference>
<dbReference type="GO" id="GO:0005886">
    <property type="term" value="C:plasma membrane"/>
    <property type="evidence" value="ECO:0007669"/>
    <property type="project" value="UniProtKB-SubCell"/>
</dbReference>
<proteinExistence type="predicted"/>
<dbReference type="EMBL" id="UINC01001186">
    <property type="protein sequence ID" value="SUZ73678.1"/>
    <property type="molecule type" value="Genomic_DNA"/>
</dbReference>
<feature type="transmembrane region" description="Helical" evidence="7">
    <location>
        <begin position="245"/>
        <end position="267"/>
    </location>
</feature>
<feature type="transmembrane region" description="Helical" evidence="7">
    <location>
        <begin position="391"/>
        <end position="414"/>
    </location>
</feature>
<evidence type="ECO:0000256" key="6">
    <source>
        <dbReference type="ARBA" id="ARBA00023136"/>
    </source>
</evidence>
<feature type="transmembrane region" description="Helical" evidence="7">
    <location>
        <begin position="197"/>
        <end position="218"/>
    </location>
</feature>
<name>A0A381Q439_9ZZZZ</name>
<dbReference type="GO" id="GO:0042910">
    <property type="term" value="F:xenobiotic transmembrane transporter activity"/>
    <property type="evidence" value="ECO:0007669"/>
    <property type="project" value="InterPro"/>
</dbReference>
<keyword evidence="5 7" id="KW-1133">Transmembrane helix</keyword>
<feature type="transmembrane region" description="Helical" evidence="7">
    <location>
        <begin position="321"/>
        <end position="341"/>
    </location>
</feature>
<dbReference type="InterPro" id="IPR048279">
    <property type="entry name" value="MdtK-like"/>
</dbReference>
<dbReference type="PANTHER" id="PTHR43549:SF2">
    <property type="entry name" value="MULTIDRUG RESISTANCE PROTEIN NORM-RELATED"/>
    <property type="match status" value="1"/>
</dbReference>
<feature type="transmembrane region" description="Helical" evidence="7">
    <location>
        <begin position="361"/>
        <end position="379"/>
    </location>
</feature>
<dbReference type="NCBIfam" id="TIGR00797">
    <property type="entry name" value="matE"/>
    <property type="match status" value="1"/>
</dbReference>
<feature type="transmembrane region" description="Helical" evidence="7">
    <location>
        <begin position="171"/>
        <end position="191"/>
    </location>
</feature>
<evidence type="ECO:0008006" key="9">
    <source>
        <dbReference type="Google" id="ProtNLM"/>
    </source>
</evidence>
<feature type="transmembrane region" description="Helical" evidence="7">
    <location>
        <begin position="137"/>
        <end position="159"/>
    </location>
</feature>
<keyword evidence="6 7" id="KW-0472">Membrane</keyword>
<dbReference type="GO" id="GO:0015297">
    <property type="term" value="F:antiporter activity"/>
    <property type="evidence" value="ECO:0007669"/>
    <property type="project" value="InterPro"/>
</dbReference>
<comment type="subcellular location">
    <subcellularLocation>
        <location evidence="1">Cell membrane</location>
        <topology evidence="1">Multi-pass membrane protein</topology>
    </subcellularLocation>
</comment>
<evidence type="ECO:0000256" key="3">
    <source>
        <dbReference type="ARBA" id="ARBA00022475"/>
    </source>
</evidence>
<feature type="transmembrane region" description="Helical" evidence="7">
    <location>
        <begin position="20"/>
        <end position="40"/>
    </location>
</feature>
<evidence type="ECO:0000256" key="1">
    <source>
        <dbReference type="ARBA" id="ARBA00004651"/>
    </source>
</evidence>
<evidence type="ECO:0000256" key="7">
    <source>
        <dbReference type="SAM" id="Phobius"/>
    </source>
</evidence>
<gene>
    <name evidence="8" type="ORF">METZ01_LOCUS26532</name>
</gene>
<feature type="transmembrane region" description="Helical" evidence="7">
    <location>
        <begin position="420"/>
        <end position="442"/>
    </location>
</feature>
<evidence type="ECO:0000256" key="4">
    <source>
        <dbReference type="ARBA" id="ARBA00022692"/>
    </source>
</evidence>